<reference evidence="3" key="1">
    <citation type="journal article" date="2019" name="Int. J. Syst. Evol. Microbiol.">
        <title>The Global Catalogue of Microorganisms (GCM) 10K type strain sequencing project: providing services to taxonomists for standard genome sequencing and annotation.</title>
        <authorList>
            <consortium name="The Broad Institute Genomics Platform"/>
            <consortium name="The Broad Institute Genome Sequencing Center for Infectious Disease"/>
            <person name="Wu L."/>
            <person name="Ma J."/>
        </authorList>
    </citation>
    <scope>NUCLEOTIDE SEQUENCE [LARGE SCALE GENOMIC DNA]</scope>
    <source>
        <strain evidence="3">CGMCC 4.7289</strain>
    </source>
</reference>
<organism evidence="2 3">
    <name type="scientific">Hamadaea flava</name>
    <dbReference type="NCBI Taxonomy" id="1742688"/>
    <lineage>
        <taxon>Bacteria</taxon>
        <taxon>Bacillati</taxon>
        <taxon>Actinomycetota</taxon>
        <taxon>Actinomycetes</taxon>
        <taxon>Micromonosporales</taxon>
        <taxon>Micromonosporaceae</taxon>
        <taxon>Hamadaea</taxon>
    </lineage>
</organism>
<dbReference type="SUPFAM" id="SSF55031">
    <property type="entry name" value="Bacterial exopeptidase dimerisation domain"/>
    <property type="match status" value="1"/>
</dbReference>
<sequence>MQDVVQSAPAVPADTLREALELYRQLHANPELSGAEERTAAAFADGLRHAGFTVTTGVGGHGVVGRLTNGDGPTVLLRAELDALAVAEQTGLPYASTAVAPGPRGDAVPVMHACGHDLHLASLAGAARVLSEDRDGWRGTVLAVGQPAEETLHGATAMLDDGLYTRWGRPDVALAQHCAPLPAGMVAHGPLMTASSITLEITISGRGGHIATPRHCDDPVVTAALIVMQLQTVRAQHTDPTEPAGLTVGQLTAGTSPNVVADSATLGVTMRAYSPAALTRMREAVERITRAACAAAESPGEPRIRVVAQSPSNTPDPAVTARLRDAHRQAFGNARVADWPPSLATEDFPHYTTDGVPTGYWMLGVIGPAQWRSVSGDPATRIARLPGNHSPQFAPYAALALPTGIQALTAATHAWLRRSDATR</sequence>
<keyword evidence="3" id="KW-1185">Reference proteome</keyword>
<dbReference type="InterPro" id="IPR011650">
    <property type="entry name" value="Peptidase_M20_dimer"/>
</dbReference>
<dbReference type="Pfam" id="PF01546">
    <property type="entry name" value="Peptidase_M20"/>
    <property type="match status" value="1"/>
</dbReference>
<dbReference type="Proteomes" id="UP001595816">
    <property type="component" value="Unassembled WGS sequence"/>
</dbReference>
<protein>
    <submittedName>
        <fullName evidence="2">Amidohydrolase</fullName>
    </submittedName>
</protein>
<dbReference type="NCBIfam" id="TIGR01891">
    <property type="entry name" value="amidohydrolases"/>
    <property type="match status" value="1"/>
</dbReference>
<gene>
    <name evidence="2" type="ORF">ACFOZ4_14365</name>
</gene>
<name>A0ABV8LPQ5_9ACTN</name>
<evidence type="ECO:0000259" key="1">
    <source>
        <dbReference type="Pfam" id="PF07687"/>
    </source>
</evidence>
<dbReference type="PIRSF" id="PIRSF005962">
    <property type="entry name" value="Pept_M20D_amidohydro"/>
    <property type="match status" value="1"/>
</dbReference>
<evidence type="ECO:0000313" key="2">
    <source>
        <dbReference type="EMBL" id="MFC4131789.1"/>
    </source>
</evidence>
<accession>A0ABV8LPQ5</accession>
<dbReference type="PANTHER" id="PTHR11014">
    <property type="entry name" value="PEPTIDASE M20 FAMILY MEMBER"/>
    <property type="match status" value="1"/>
</dbReference>
<dbReference type="PANTHER" id="PTHR11014:SF63">
    <property type="entry name" value="METALLOPEPTIDASE, PUTATIVE (AFU_ORTHOLOGUE AFUA_6G09600)-RELATED"/>
    <property type="match status" value="1"/>
</dbReference>
<feature type="domain" description="Peptidase M20 dimerisation" evidence="1">
    <location>
        <begin position="195"/>
        <end position="293"/>
    </location>
</feature>
<dbReference type="EMBL" id="JBHSAY010000008">
    <property type="protein sequence ID" value="MFC4131789.1"/>
    <property type="molecule type" value="Genomic_DNA"/>
</dbReference>
<dbReference type="RefSeq" id="WP_253763344.1">
    <property type="nucleotide sequence ID" value="NZ_JAMZDZ010000001.1"/>
</dbReference>
<dbReference type="Gene3D" id="3.40.630.10">
    <property type="entry name" value="Zn peptidases"/>
    <property type="match status" value="1"/>
</dbReference>
<dbReference type="Pfam" id="PF07687">
    <property type="entry name" value="M20_dimer"/>
    <property type="match status" value="1"/>
</dbReference>
<comment type="caution">
    <text evidence="2">The sequence shown here is derived from an EMBL/GenBank/DDBJ whole genome shotgun (WGS) entry which is preliminary data.</text>
</comment>
<proteinExistence type="predicted"/>
<dbReference type="InterPro" id="IPR002933">
    <property type="entry name" value="Peptidase_M20"/>
</dbReference>
<dbReference type="InterPro" id="IPR017439">
    <property type="entry name" value="Amidohydrolase"/>
</dbReference>
<evidence type="ECO:0000313" key="3">
    <source>
        <dbReference type="Proteomes" id="UP001595816"/>
    </source>
</evidence>
<dbReference type="InterPro" id="IPR036264">
    <property type="entry name" value="Bact_exopeptidase_dim_dom"/>
</dbReference>
<dbReference type="SUPFAM" id="SSF53187">
    <property type="entry name" value="Zn-dependent exopeptidases"/>
    <property type="match status" value="1"/>
</dbReference>
<dbReference type="Gene3D" id="3.30.70.360">
    <property type="match status" value="1"/>
</dbReference>